<proteinExistence type="predicted"/>
<name>A0A9P9XXU8_9HYPO</name>
<feature type="compositionally biased region" description="Basic residues" evidence="1">
    <location>
        <begin position="623"/>
        <end position="633"/>
    </location>
</feature>
<evidence type="ECO:0000313" key="3">
    <source>
        <dbReference type="EMBL" id="KAI6779309.1"/>
    </source>
</evidence>
<evidence type="ECO:0000256" key="1">
    <source>
        <dbReference type="SAM" id="MobiDB-lite"/>
    </source>
</evidence>
<dbReference type="PROSITE" id="PS00028">
    <property type="entry name" value="ZINC_FINGER_C2H2_1"/>
    <property type="match status" value="1"/>
</dbReference>
<protein>
    <recommendedName>
        <fullName evidence="2">C2H2-type domain-containing protein</fullName>
    </recommendedName>
</protein>
<dbReference type="AlphaFoldDB" id="A0A9P9XXU8"/>
<reference evidence="3" key="1">
    <citation type="journal article" date="2021" name="J Fungi (Basel)">
        <title>Genomic and Metabolomic Analyses of the Marine Fungus Emericellopsis cladophorae: Insights into Saltwater Adaptability Mechanisms and Its Biosynthetic Potential.</title>
        <authorList>
            <person name="Goncalves M.F.M."/>
            <person name="Hilario S."/>
            <person name="Van de Peer Y."/>
            <person name="Esteves A.C."/>
            <person name="Alves A."/>
        </authorList>
    </citation>
    <scope>NUCLEOTIDE SEQUENCE</scope>
    <source>
        <strain evidence="3">MUM 19.33</strain>
    </source>
</reference>
<dbReference type="OrthoDB" id="5032844at2759"/>
<keyword evidence="4" id="KW-1185">Reference proteome</keyword>
<reference evidence="3" key="2">
    <citation type="submission" date="2022-07" db="EMBL/GenBank/DDBJ databases">
        <authorList>
            <person name="Goncalves M.F.M."/>
            <person name="Hilario S."/>
            <person name="Van De Peer Y."/>
            <person name="Esteves A.C."/>
            <person name="Alves A."/>
        </authorList>
    </citation>
    <scope>NUCLEOTIDE SEQUENCE</scope>
    <source>
        <strain evidence="3">MUM 19.33</strain>
    </source>
</reference>
<sequence>MFPTGPLVDDSVRPLGDDDQRVLLGLVHKYGLNSLMCALTGLGESSRLSSVSASNTLFSSNGAPSLVWTASDGASIRTQSTTGQHGQDLDVPAIHDAEMGKPQDHTWLESPCAVPSADLPTGSPKLSMATLKRYQCPMCFMDRNLVEFGRKSDFKKHLNNFHGTDVTWICRTKNCHLSFATERSYSTHAKEAHKMEALPSSAARTELCPQLVFACGFGACKDRLFEAANKDDAPNARDKYFEHIAKHFEDEWNVNDWEYKVHIQNLMRQQRVKPIWKTCIWPKERRTQLSWKPRSSGDLRRMLEARHLGEDISQLVRLAYVLGQAPFTHSKVPPPSEVDTHFQLPFRSQCLLETDSPERGSDDSTPTIGVSKSRPQSLFRLPSRKSKPTRPSTPASINTSAAPDTPMTGAGEMHPGTPITIPRGAPMPSDAPRFVPDDAPMPKQMQTPVGTPMSTPVNDSPLYAIPMDEQGYAMYHHQPQHHHQPPTSMPDAMVVSPYEPAMGVHNIPHDNYGEMMYGCAPPSLHRPATPVPHHKRPGSWSRVTSMEDLRPKKRTSTPHGSPYDTPMEMSMPLDQIPNAYGEMIPPQQHHHYAPPTSVPGPEWALPMRESSYHYEPQPQPQPPHHHHHHHHQQHMGEPMTTFFFDEQ</sequence>
<dbReference type="InterPro" id="IPR013087">
    <property type="entry name" value="Znf_C2H2_type"/>
</dbReference>
<dbReference type="RefSeq" id="XP_051360165.1">
    <property type="nucleotide sequence ID" value="XM_051508690.1"/>
</dbReference>
<gene>
    <name evidence="3" type="ORF">J7T54_000407</name>
</gene>
<dbReference type="EMBL" id="JAGIXG020000048">
    <property type="protein sequence ID" value="KAI6779309.1"/>
    <property type="molecule type" value="Genomic_DNA"/>
</dbReference>
<dbReference type="GeneID" id="75826926"/>
<feature type="domain" description="C2H2-type" evidence="2">
    <location>
        <begin position="170"/>
        <end position="193"/>
    </location>
</feature>
<evidence type="ECO:0000259" key="2">
    <source>
        <dbReference type="PROSITE" id="PS00028"/>
    </source>
</evidence>
<feature type="region of interest" description="Disordered" evidence="1">
    <location>
        <begin position="527"/>
        <end position="567"/>
    </location>
</feature>
<feature type="region of interest" description="Disordered" evidence="1">
    <location>
        <begin position="583"/>
        <end position="635"/>
    </location>
</feature>
<organism evidence="3 4">
    <name type="scientific">Emericellopsis cladophorae</name>
    <dbReference type="NCBI Taxonomy" id="2686198"/>
    <lineage>
        <taxon>Eukaryota</taxon>
        <taxon>Fungi</taxon>
        <taxon>Dikarya</taxon>
        <taxon>Ascomycota</taxon>
        <taxon>Pezizomycotina</taxon>
        <taxon>Sordariomycetes</taxon>
        <taxon>Hypocreomycetidae</taxon>
        <taxon>Hypocreales</taxon>
        <taxon>Bionectriaceae</taxon>
        <taxon>Emericellopsis</taxon>
    </lineage>
</organism>
<accession>A0A9P9XXU8</accession>
<dbReference type="Proteomes" id="UP001055219">
    <property type="component" value="Unassembled WGS sequence"/>
</dbReference>
<feature type="region of interest" description="Disordered" evidence="1">
    <location>
        <begin position="353"/>
        <end position="437"/>
    </location>
</feature>
<dbReference type="SMART" id="SM00355">
    <property type="entry name" value="ZnF_C2H2"/>
    <property type="match status" value="2"/>
</dbReference>
<evidence type="ECO:0000313" key="4">
    <source>
        <dbReference type="Proteomes" id="UP001055219"/>
    </source>
</evidence>
<feature type="compositionally biased region" description="Polar residues" evidence="1">
    <location>
        <begin position="363"/>
        <end position="376"/>
    </location>
</feature>
<comment type="caution">
    <text evidence="3">The sequence shown here is derived from an EMBL/GenBank/DDBJ whole genome shotgun (WGS) entry which is preliminary data.</text>
</comment>
<feature type="compositionally biased region" description="Polar residues" evidence="1">
    <location>
        <begin position="389"/>
        <end position="402"/>
    </location>
</feature>